<organism evidence="2">
    <name type="scientific">uncultured Solirubrobacteraceae bacterium</name>
    <dbReference type="NCBI Taxonomy" id="1162706"/>
    <lineage>
        <taxon>Bacteria</taxon>
        <taxon>Bacillati</taxon>
        <taxon>Actinomycetota</taxon>
        <taxon>Thermoleophilia</taxon>
        <taxon>Solirubrobacterales</taxon>
        <taxon>Solirubrobacteraceae</taxon>
        <taxon>environmental samples</taxon>
    </lineage>
</organism>
<accession>A0A6J4RSH3</accession>
<keyword evidence="1" id="KW-0472">Membrane</keyword>
<protein>
    <submittedName>
        <fullName evidence="2">Uncharacterized protein</fullName>
    </submittedName>
</protein>
<evidence type="ECO:0000313" key="2">
    <source>
        <dbReference type="EMBL" id="CAA9481000.1"/>
    </source>
</evidence>
<keyword evidence="1" id="KW-0812">Transmembrane</keyword>
<evidence type="ECO:0000256" key="1">
    <source>
        <dbReference type="SAM" id="Phobius"/>
    </source>
</evidence>
<keyword evidence="1" id="KW-1133">Transmembrane helix</keyword>
<sequence>MNRQSLLWSLVVFFGAGLLFNAVNDATEGEAVGLRILAQVVTLAVVVAVITVIVRSQTRD</sequence>
<name>A0A6J4RSH3_9ACTN</name>
<dbReference type="EMBL" id="CADCVT010000068">
    <property type="protein sequence ID" value="CAA9481000.1"/>
    <property type="molecule type" value="Genomic_DNA"/>
</dbReference>
<feature type="transmembrane region" description="Helical" evidence="1">
    <location>
        <begin position="32"/>
        <end position="54"/>
    </location>
</feature>
<proteinExistence type="predicted"/>
<dbReference type="AlphaFoldDB" id="A0A6J4RSH3"/>
<gene>
    <name evidence="2" type="ORF">AVDCRST_MAG85-669</name>
</gene>
<reference evidence="2" key="1">
    <citation type="submission" date="2020-02" db="EMBL/GenBank/DDBJ databases">
        <authorList>
            <person name="Meier V. D."/>
        </authorList>
    </citation>
    <scope>NUCLEOTIDE SEQUENCE</scope>
    <source>
        <strain evidence="2">AVDCRST_MAG85</strain>
    </source>
</reference>